<accession>A0A0E9LRM5</accession>
<reference evidence="1 2" key="1">
    <citation type="journal article" date="2015" name="Microbes Environ.">
        <title>Distribution and evolution of nitrogen fixation genes in the phylum bacteroidetes.</title>
        <authorList>
            <person name="Inoue J."/>
            <person name="Oshima K."/>
            <person name="Suda W."/>
            <person name="Sakamoto M."/>
            <person name="Iino T."/>
            <person name="Noda S."/>
            <person name="Hongoh Y."/>
            <person name="Hattori M."/>
            <person name="Ohkuma M."/>
        </authorList>
    </citation>
    <scope>NUCLEOTIDE SEQUENCE [LARGE SCALE GENOMIC DNA]</scope>
    <source>
        <strain evidence="1">JCM 15548</strain>
    </source>
</reference>
<dbReference type="InterPro" id="IPR029060">
    <property type="entry name" value="PIN-like_dom_sf"/>
</dbReference>
<comment type="caution">
    <text evidence="1">The sequence shown here is derived from an EMBL/GenBank/DDBJ whole genome shotgun (WGS) entry which is preliminary data.</text>
</comment>
<dbReference type="RefSeq" id="WP_062128886.1">
    <property type="nucleotide sequence ID" value="NZ_BAZW01000106.1"/>
</dbReference>
<sequence>MLDIENLIVVKTIELRKIIKIALPDAIIAATALVYDLTLLSRNTKDFIDVPNLKIRNPWEA</sequence>
<dbReference type="STRING" id="1236989.JCM15548_14666"/>
<keyword evidence="2" id="KW-1185">Reference proteome</keyword>
<evidence type="ECO:0000313" key="1">
    <source>
        <dbReference type="EMBL" id="GAO27811.1"/>
    </source>
</evidence>
<dbReference type="Gene3D" id="3.40.50.1010">
    <property type="entry name" value="5'-nuclease"/>
    <property type="match status" value="1"/>
</dbReference>
<evidence type="ECO:0008006" key="3">
    <source>
        <dbReference type="Google" id="ProtNLM"/>
    </source>
</evidence>
<gene>
    <name evidence="1" type="ORF">JCM15548_14666</name>
</gene>
<name>A0A0E9LRM5_9BACT</name>
<dbReference type="OrthoDB" id="676982at2"/>
<proteinExistence type="predicted"/>
<dbReference type="EMBL" id="BAZW01000106">
    <property type="protein sequence ID" value="GAO27811.1"/>
    <property type="molecule type" value="Genomic_DNA"/>
</dbReference>
<dbReference type="Proteomes" id="UP000032900">
    <property type="component" value="Unassembled WGS sequence"/>
</dbReference>
<evidence type="ECO:0000313" key="2">
    <source>
        <dbReference type="Proteomes" id="UP000032900"/>
    </source>
</evidence>
<dbReference type="AlphaFoldDB" id="A0A0E9LRM5"/>
<organism evidence="1 2">
    <name type="scientific">Geofilum rubicundum JCM 15548</name>
    <dbReference type="NCBI Taxonomy" id="1236989"/>
    <lineage>
        <taxon>Bacteria</taxon>
        <taxon>Pseudomonadati</taxon>
        <taxon>Bacteroidota</taxon>
        <taxon>Bacteroidia</taxon>
        <taxon>Marinilabiliales</taxon>
        <taxon>Marinilabiliaceae</taxon>
        <taxon>Geofilum</taxon>
    </lineage>
</organism>
<protein>
    <recommendedName>
        <fullName evidence="3">PIN domain-containing protein</fullName>
    </recommendedName>
</protein>
<dbReference type="SUPFAM" id="SSF88723">
    <property type="entry name" value="PIN domain-like"/>
    <property type="match status" value="1"/>
</dbReference>